<sequence length="147" mass="17243">MKLFIFFLLSIILYCNNQSTKVAPEFEKPKKYFHEDSIKCKQETKNMIIGNWEKIDDVNLKIKISTDSITYLYGKDETKDVFKIKIINESKNCNELLPNYPPSWLRIVEYTKDNLSSDSTILHIIDLNNSKMELATENNDIILKKTK</sequence>
<evidence type="ECO:0000313" key="2">
    <source>
        <dbReference type="Proteomes" id="UP000236738"/>
    </source>
</evidence>
<evidence type="ECO:0000313" key="1">
    <source>
        <dbReference type="EMBL" id="SEF45425.1"/>
    </source>
</evidence>
<gene>
    <name evidence="1" type="ORF">SAMN05421847_0042</name>
</gene>
<protein>
    <submittedName>
        <fullName evidence="1">Uncharacterized protein</fullName>
    </submittedName>
</protein>
<dbReference type="AlphaFoldDB" id="A0A1H5S4A9"/>
<accession>A0A1H5S4A9</accession>
<organism evidence="1 2">
    <name type="scientific">Halpernia humi</name>
    <dbReference type="NCBI Taxonomy" id="493375"/>
    <lineage>
        <taxon>Bacteria</taxon>
        <taxon>Pseudomonadati</taxon>
        <taxon>Bacteroidota</taxon>
        <taxon>Flavobacteriia</taxon>
        <taxon>Flavobacteriales</taxon>
        <taxon>Weeksellaceae</taxon>
        <taxon>Chryseobacterium group</taxon>
        <taxon>Halpernia</taxon>
    </lineage>
</organism>
<dbReference type="EMBL" id="FNUS01000001">
    <property type="protein sequence ID" value="SEF45425.1"/>
    <property type="molecule type" value="Genomic_DNA"/>
</dbReference>
<proteinExistence type="predicted"/>
<reference evidence="2" key="1">
    <citation type="submission" date="2016-10" db="EMBL/GenBank/DDBJ databases">
        <authorList>
            <person name="Varghese N."/>
            <person name="Submissions S."/>
        </authorList>
    </citation>
    <scope>NUCLEOTIDE SEQUENCE [LARGE SCALE GENOMIC DNA]</scope>
    <source>
        <strain evidence="2">DSM 21580</strain>
    </source>
</reference>
<keyword evidence="2" id="KW-1185">Reference proteome</keyword>
<dbReference type="RefSeq" id="WP_103912117.1">
    <property type="nucleotide sequence ID" value="NZ_FNUS01000001.1"/>
</dbReference>
<dbReference type="Proteomes" id="UP000236738">
    <property type="component" value="Unassembled WGS sequence"/>
</dbReference>
<name>A0A1H5S4A9_9FLAO</name>